<dbReference type="PANTHER" id="PTHR30348:SF4">
    <property type="entry name" value="DUF72 DOMAIN-CONTAINING PROTEIN"/>
    <property type="match status" value="1"/>
</dbReference>
<dbReference type="RefSeq" id="WP_094854308.1">
    <property type="nucleotide sequence ID" value="NZ_NEVM01000005.1"/>
</dbReference>
<dbReference type="Pfam" id="PF01904">
    <property type="entry name" value="DUF72"/>
    <property type="match status" value="1"/>
</dbReference>
<dbReference type="SUPFAM" id="SSF117396">
    <property type="entry name" value="TM1631-like"/>
    <property type="match status" value="1"/>
</dbReference>
<protein>
    <recommendedName>
        <fullName evidence="4">DUF72 domain-containing protein</fullName>
    </recommendedName>
</protein>
<dbReference type="PANTHER" id="PTHR30348">
    <property type="entry name" value="UNCHARACTERIZED PROTEIN YECE"/>
    <property type="match status" value="1"/>
</dbReference>
<comment type="caution">
    <text evidence="2">The sequence shown here is derived from an EMBL/GenBank/DDBJ whole genome shotgun (WGS) entry which is preliminary data.</text>
</comment>
<dbReference type="AlphaFoldDB" id="A0A261RYM5"/>
<feature type="region of interest" description="Disordered" evidence="1">
    <location>
        <begin position="1"/>
        <end position="22"/>
    </location>
</feature>
<accession>A0A261RYM5</accession>
<organism evidence="2 3">
    <name type="scientific">Bordetella genomosp. 10</name>
    <dbReference type="NCBI Taxonomy" id="1416804"/>
    <lineage>
        <taxon>Bacteria</taxon>
        <taxon>Pseudomonadati</taxon>
        <taxon>Pseudomonadota</taxon>
        <taxon>Betaproteobacteria</taxon>
        <taxon>Burkholderiales</taxon>
        <taxon>Alcaligenaceae</taxon>
        <taxon>Bordetella</taxon>
    </lineage>
</organism>
<gene>
    <name evidence="2" type="ORF">CAL29_17350</name>
</gene>
<evidence type="ECO:0008006" key="4">
    <source>
        <dbReference type="Google" id="ProtNLM"/>
    </source>
</evidence>
<reference evidence="3" key="1">
    <citation type="submission" date="2017-05" db="EMBL/GenBank/DDBJ databases">
        <title>Complete and WGS of Bordetella genogroups.</title>
        <authorList>
            <person name="Spilker T."/>
            <person name="Lipuma J."/>
        </authorList>
    </citation>
    <scope>NUCLEOTIDE SEQUENCE [LARGE SCALE GENOMIC DNA]</scope>
    <source>
        <strain evidence="3">AU16122</strain>
    </source>
</reference>
<evidence type="ECO:0000313" key="2">
    <source>
        <dbReference type="EMBL" id="OZI29867.1"/>
    </source>
</evidence>
<evidence type="ECO:0000256" key="1">
    <source>
        <dbReference type="SAM" id="MobiDB-lite"/>
    </source>
</evidence>
<sequence>MTRTTTSGAKKTSKAGPAADKAGAGDGIRVGIGGWSYAPWRGVFYPAGVPQSRELEYASAHVTAIEINSTYYGTQKASSFARWRDATPDGFVFTLKASRYATHRRVLAEGAESIRRFLESGITELGAKLGPILWQFAPGKTFDAEDLAGFLDLLPARQDGVRLRHALEVRHGSFDDPAYLALARKHKVATVYTDNPAFPSLPDLTADFVYARLMCANERLRAGYPPRELDAWAERARAWAAGGVPEKLPGVEMARAPAAASGAHGAGRRDVYLYFINGAKEKAPAAAMALLERLRAR</sequence>
<dbReference type="InterPro" id="IPR036520">
    <property type="entry name" value="UPF0759_sf"/>
</dbReference>
<dbReference type="Proteomes" id="UP000216020">
    <property type="component" value="Unassembled WGS sequence"/>
</dbReference>
<dbReference type="InterPro" id="IPR002763">
    <property type="entry name" value="DUF72"/>
</dbReference>
<proteinExistence type="predicted"/>
<dbReference type="OrthoDB" id="9780310at2"/>
<evidence type="ECO:0000313" key="3">
    <source>
        <dbReference type="Proteomes" id="UP000216020"/>
    </source>
</evidence>
<name>A0A261RYM5_9BORD</name>
<dbReference type="Gene3D" id="3.20.20.410">
    <property type="entry name" value="Protein of unknown function UPF0759"/>
    <property type="match status" value="1"/>
</dbReference>
<dbReference type="EMBL" id="NEVM01000005">
    <property type="protein sequence ID" value="OZI29867.1"/>
    <property type="molecule type" value="Genomic_DNA"/>
</dbReference>
<keyword evidence="3" id="KW-1185">Reference proteome</keyword>